<gene>
    <name evidence="9" type="ORF">SAMN05443292_2514</name>
</gene>
<evidence type="ECO:0000313" key="10">
    <source>
        <dbReference type="Proteomes" id="UP000198931"/>
    </source>
</evidence>
<feature type="transmembrane region" description="Helical" evidence="8">
    <location>
        <begin position="141"/>
        <end position="168"/>
    </location>
</feature>
<accession>A0A1I3I1L3</accession>
<dbReference type="Pfam" id="PF01594">
    <property type="entry name" value="AI-2E_transport"/>
    <property type="match status" value="1"/>
</dbReference>
<evidence type="ECO:0000256" key="7">
    <source>
        <dbReference type="ARBA" id="ARBA00023136"/>
    </source>
</evidence>
<dbReference type="RefSeq" id="WP_233741958.1">
    <property type="nucleotide sequence ID" value="NZ_FOQT01000004.1"/>
</dbReference>
<dbReference type="STRING" id="1125876.SAMN05443292_2514"/>
<dbReference type="Proteomes" id="UP000198931">
    <property type="component" value="Unassembled WGS sequence"/>
</dbReference>
<comment type="subcellular location">
    <subcellularLocation>
        <location evidence="1">Cell membrane</location>
        <topology evidence="1">Multi-pass membrane protein</topology>
    </subcellularLocation>
</comment>
<keyword evidence="7 8" id="KW-0472">Membrane</keyword>
<dbReference type="GO" id="GO:0005886">
    <property type="term" value="C:plasma membrane"/>
    <property type="evidence" value="ECO:0007669"/>
    <property type="project" value="UniProtKB-SubCell"/>
</dbReference>
<dbReference type="InterPro" id="IPR002549">
    <property type="entry name" value="AI-2E-like"/>
</dbReference>
<evidence type="ECO:0000256" key="6">
    <source>
        <dbReference type="ARBA" id="ARBA00022989"/>
    </source>
</evidence>
<feature type="transmembrane region" description="Helical" evidence="8">
    <location>
        <begin position="304"/>
        <end position="329"/>
    </location>
</feature>
<feature type="transmembrane region" description="Helical" evidence="8">
    <location>
        <begin position="66"/>
        <end position="85"/>
    </location>
</feature>
<comment type="similarity">
    <text evidence="2">Belongs to the autoinducer-2 exporter (AI-2E) (TC 2.A.86) family.</text>
</comment>
<keyword evidence="10" id="KW-1185">Reference proteome</keyword>
<keyword evidence="4" id="KW-1003">Cell membrane</keyword>
<evidence type="ECO:0000256" key="5">
    <source>
        <dbReference type="ARBA" id="ARBA00022692"/>
    </source>
</evidence>
<evidence type="ECO:0000256" key="4">
    <source>
        <dbReference type="ARBA" id="ARBA00022475"/>
    </source>
</evidence>
<reference evidence="9 10" key="1">
    <citation type="submission" date="2016-10" db="EMBL/GenBank/DDBJ databases">
        <authorList>
            <person name="de Groot N.N."/>
        </authorList>
    </citation>
    <scope>NUCLEOTIDE SEQUENCE [LARGE SCALE GENOMIC DNA]</scope>
    <source>
        <strain evidence="9 10">DSM 26000</strain>
    </source>
</reference>
<dbReference type="PANTHER" id="PTHR21716">
    <property type="entry name" value="TRANSMEMBRANE PROTEIN"/>
    <property type="match status" value="1"/>
</dbReference>
<sequence length="372" mass="41883">MLQRINLPFLLKLALVLVSIICIGYLADVGKIILAPLFFALLISLLFLPFANFLERKLKFNRSLSTMVSVLIMISFLGGLIYFFGAQFSDLSDDWPKLQKQVIQSFGQLQTYVSHNFNINFNKQLKYLNEAGDKLISSSTIILGTTLAVFSSSMAFFVFSVIFFIFILNYRRVLYGFITNVFQDEHRSKVEDITKEVQKIIKKYITGLFIEIFIVAAMTSLVLTVLDVKYALLLGVLTGILNVIPYVGIFIAAIFASFISFAMGGSSKFLFVIMGYIGVHLIDSNIILPFVVGSKVKINALFSFIIILIGESLWGISGMFLGIPFLAILKIILERIDTLKPWGELLGDEEVVTTRPKRRLKISKKITLEEKD</sequence>
<evidence type="ECO:0000256" key="1">
    <source>
        <dbReference type="ARBA" id="ARBA00004651"/>
    </source>
</evidence>
<dbReference type="AlphaFoldDB" id="A0A1I3I1L3"/>
<feature type="transmembrane region" description="Helical" evidence="8">
    <location>
        <begin position="7"/>
        <end position="27"/>
    </location>
</feature>
<evidence type="ECO:0000256" key="3">
    <source>
        <dbReference type="ARBA" id="ARBA00022448"/>
    </source>
</evidence>
<keyword evidence="5 8" id="KW-0812">Transmembrane</keyword>
<evidence type="ECO:0000256" key="2">
    <source>
        <dbReference type="ARBA" id="ARBA00009773"/>
    </source>
</evidence>
<feature type="transmembrane region" description="Helical" evidence="8">
    <location>
        <begin position="204"/>
        <end position="226"/>
    </location>
</feature>
<organism evidence="9 10">
    <name type="scientific">Halpernia frigidisoli</name>
    <dbReference type="NCBI Taxonomy" id="1125876"/>
    <lineage>
        <taxon>Bacteria</taxon>
        <taxon>Pseudomonadati</taxon>
        <taxon>Bacteroidota</taxon>
        <taxon>Flavobacteriia</taxon>
        <taxon>Flavobacteriales</taxon>
        <taxon>Weeksellaceae</taxon>
        <taxon>Chryseobacterium group</taxon>
        <taxon>Halpernia</taxon>
    </lineage>
</organism>
<proteinExistence type="inferred from homology"/>
<feature type="transmembrane region" description="Helical" evidence="8">
    <location>
        <begin position="232"/>
        <end position="262"/>
    </location>
</feature>
<evidence type="ECO:0000313" key="9">
    <source>
        <dbReference type="EMBL" id="SFI41844.1"/>
    </source>
</evidence>
<protein>
    <submittedName>
        <fullName evidence="9">Predicted PurR-regulated permease PerM</fullName>
    </submittedName>
</protein>
<keyword evidence="3" id="KW-0813">Transport</keyword>
<dbReference type="EMBL" id="FOQT01000004">
    <property type="protein sequence ID" value="SFI41844.1"/>
    <property type="molecule type" value="Genomic_DNA"/>
</dbReference>
<keyword evidence="6 8" id="KW-1133">Transmembrane helix</keyword>
<feature type="transmembrane region" description="Helical" evidence="8">
    <location>
        <begin position="269"/>
        <end position="292"/>
    </location>
</feature>
<evidence type="ECO:0000256" key="8">
    <source>
        <dbReference type="SAM" id="Phobius"/>
    </source>
</evidence>
<dbReference type="PANTHER" id="PTHR21716:SF53">
    <property type="entry name" value="PERMEASE PERM-RELATED"/>
    <property type="match status" value="1"/>
</dbReference>
<feature type="transmembrane region" description="Helical" evidence="8">
    <location>
        <begin position="33"/>
        <end position="54"/>
    </location>
</feature>
<name>A0A1I3I1L3_9FLAO</name>